<feature type="transmembrane region" description="Helical" evidence="9">
    <location>
        <begin position="47"/>
        <end position="64"/>
    </location>
</feature>
<dbReference type="AlphaFoldDB" id="A0A2S0VYD1"/>
<evidence type="ECO:0000256" key="1">
    <source>
        <dbReference type="ARBA" id="ARBA00004429"/>
    </source>
</evidence>
<keyword evidence="12" id="KW-1185">Reference proteome</keyword>
<keyword evidence="4 9" id="KW-0997">Cell inner membrane</keyword>
<reference evidence="11 12" key="1">
    <citation type="submission" date="2018-01" db="EMBL/GenBank/DDBJ databases">
        <title>Genome sequence of a Cantenovulum-like bacteria.</title>
        <authorList>
            <person name="Tan W.R."/>
            <person name="Lau N.-S."/>
            <person name="Go F."/>
            <person name="Amirul A.-A.A."/>
        </authorList>
    </citation>
    <scope>NUCLEOTIDE SEQUENCE [LARGE SCALE GENOMIC DNA]</scope>
    <source>
        <strain evidence="11 12">CCB-QB4</strain>
        <plasmid evidence="12">Plasmid unnamed1</plasmid>
    </source>
</reference>
<dbReference type="InterPro" id="IPR055348">
    <property type="entry name" value="DctQ"/>
</dbReference>
<keyword evidence="6 9" id="KW-1133">Transmembrane helix</keyword>
<evidence type="ECO:0000256" key="3">
    <source>
        <dbReference type="ARBA" id="ARBA00022475"/>
    </source>
</evidence>
<evidence type="ECO:0000256" key="4">
    <source>
        <dbReference type="ARBA" id="ARBA00022519"/>
    </source>
</evidence>
<evidence type="ECO:0000256" key="8">
    <source>
        <dbReference type="ARBA" id="ARBA00038436"/>
    </source>
</evidence>
<evidence type="ECO:0000256" key="7">
    <source>
        <dbReference type="ARBA" id="ARBA00023136"/>
    </source>
</evidence>
<proteinExistence type="inferred from homology"/>
<keyword evidence="7 9" id="KW-0472">Membrane</keyword>
<dbReference type="KEGG" id="cate:C2869_22130"/>
<protein>
    <recommendedName>
        <fullName evidence="9">TRAP transporter small permease protein</fullName>
    </recommendedName>
</protein>
<geneLocation type="plasmid" evidence="11">
    <name>unnamed1</name>
</geneLocation>
<comment type="similarity">
    <text evidence="8 9">Belongs to the TRAP transporter small permease family.</text>
</comment>
<dbReference type="RefSeq" id="WP_108605240.1">
    <property type="nucleotide sequence ID" value="NZ_CP026605.1"/>
</dbReference>
<feature type="transmembrane region" description="Helical" evidence="9">
    <location>
        <begin position="130"/>
        <end position="147"/>
    </location>
</feature>
<dbReference type="Proteomes" id="UP000244441">
    <property type="component" value="Plasmid unnamed1"/>
</dbReference>
<gene>
    <name evidence="11" type="ORF">C2869_22130</name>
</gene>
<keyword evidence="3" id="KW-1003">Cell membrane</keyword>
<name>A0A2S0VYD1_9ALTE</name>
<comment type="function">
    <text evidence="9">Part of the tripartite ATP-independent periplasmic (TRAP) transport system.</text>
</comment>
<dbReference type="GO" id="GO:0022857">
    <property type="term" value="F:transmembrane transporter activity"/>
    <property type="evidence" value="ECO:0007669"/>
    <property type="project" value="UniProtKB-UniRule"/>
</dbReference>
<sequence length="162" mass="17737">MQQLVNVIESGLKKLLITLCALIVLGVTWQVFSRYVLQSPSSTTEELARFLLIWIGLFGAAYAYKMDSHLGLDVVVNKFNQQVRPWANVFAHVVVLFFAVAVMIIGGFSLVNLTMDPTQISAALQVKMGFIYSAVPISGIIISIFSLQKIANQISAIVSTGE</sequence>
<evidence type="ECO:0000313" key="12">
    <source>
        <dbReference type="Proteomes" id="UP000244441"/>
    </source>
</evidence>
<evidence type="ECO:0000256" key="2">
    <source>
        <dbReference type="ARBA" id="ARBA00022448"/>
    </source>
</evidence>
<feature type="transmembrane region" description="Helical" evidence="9">
    <location>
        <begin position="85"/>
        <end position="110"/>
    </location>
</feature>
<comment type="subunit">
    <text evidence="9">The complex comprises the extracytoplasmic solute receptor protein and the two transmembrane proteins.</text>
</comment>
<accession>A0A2S0VYD1</accession>
<feature type="transmembrane region" description="Helical" evidence="9">
    <location>
        <begin position="12"/>
        <end position="32"/>
    </location>
</feature>
<organism evidence="11 12">
    <name type="scientific">Saccharobesus litoralis</name>
    <dbReference type="NCBI Taxonomy" id="2172099"/>
    <lineage>
        <taxon>Bacteria</taxon>
        <taxon>Pseudomonadati</taxon>
        <taxon>Pseudomonadota</taxon>
        <taxon>Gammaproteobacteria</taxon>
        <taxon>Alteromonadales</taxon>
        <taxon>Alteromonadaceae</taxon>
        <taxon>Saccharobesus</taxon>
    </lineage>
</organism>
<evidence type="ECO:0000256" key="9">
    <source>
        <dbReference type="RuleBase" id="RU369079"/>
    </source>
</evidence>
<keyword evidence="11" id="KW-0614">Plasmid</keyword>
<keyword evidence="2 9" id="KW-0813">Transport</keyword>
<dbReference type="OrthoDB" id="2085311at2"/>
<keyword evidence="5 9" id="KW-0812">Transmembrane</keyword>
<evidence type="ECO:0000259" key="10">
    <source>
        <dbReference type="Pfam" id="PF04290"/>
    </source>
</evidence>
<feature type="domain" description="Tripartite ATP-independent periplasmic transporters DctQ component" evidence="10">
    <location>
        <begin position="23"/>
        <end position="154"/>
    </location>
</feature>
<dbReference type="Pfam" id="PF04290">
    <property type="entry name" value="DctQ"/>
    <property type="match status" value="1"/>
</dbReference>
<dbReference type="PANTHER" id="PTHR35011:SF2">
    <property type="entry name" value="2,3-DIKETO-L-GULONATE TRAP TRANSPORTER SMALL PERMEASE PROTEIN YIAM"/>
    <property type="match status" value="1"/>
</dbReference>
<dbReference type="EMBL" id="CP026605">
    <property type="protein sequence ID" value="AWB69203.1"/>
    <property type="molecule type" value="Genomic_DNA"/>
</dbReference>
<evidence type="ECO:0000256" key="5">
    <source>
        <dbReference type="ARBA" id="ARBA00022692"/>
    </source>
</evidence>
<dbReference type="GO" id="GO:0015740">
    <property type="term" value="P:C4-dicarboxylate transport"/>
    <property type="evidence" value="ECO:0007669"/>
    <property type="project" value="TreeGrafter"/>
</dbReference>
<dbReference type="InterPro" id="IPR007387">
    <property type="entry name" value="TRAP_DctQ"/>
</dbReference>
<dbReference type="GO" id="GO:0005886">
    <property type="term" value="C:plasma membrane"/>
    <property type="evidence" value="ECO:0007669"/>
    <property type="project" value="UniProtKB-SubCell"/>
</dbReference>
<comment type="subcellular location">
    <subcellularLocation>
        <location evidence="1 9">Cell inner membrane</location>
        <topology evidence="1 9">Multi-pass membrane protein</topology>
    </subcellularLocation>
</comment>
<evidence type="ECO:0000256" key="6">
    <source>
        <dbReference type="ARBA" id="ARBA00022989"/>
    </source>
</evidence>
<evidence type="ECO:0000313" key="11">
    <source>
        <dbReference type="EMBL" id="AWB69203.1"/>
    </source>
</evidence>
<dbReference type="PANTHER" id="PTHR35011">
    <property type="entry name" value="2,3-DIKETO-L-GULONATE TRAP TRANSPORTER SMALL PERMEASE PROTEIN YIAM"/>
    <property type="match status" value="1"/>
</dbReference>